<feature type="transmembrane region" description="Helical" evidence="1">
    <location>
        <begin position="29"/>
        <end position="49"/>
    </location>
</feature>
<name>A0AAQ1P2K6_LEPIR</name>
<evidence type="ECO:0000256" key="1">
    <source>
        <dbReference type="SAM" id="Phobius"/>
    </source>
</evidence>
<keyword evidence="1" id="KW-0472">Membrane</keyword>
<evidence type="ECO:0000313" key="2">
    <source>
        <dbReference type="EMBL" id="SOR63316.1"/>
    </source>
</evidence>
<gene>
    <name evidence="2" type="ORF">LMANV2_660078</name>
</gene>
<evidence type="ECO:0000313" key="3">
    <source>
        <dbReference type="Proteomes" id="UP000234460"/>
    </source>
</evidence>
<protein>
    <recommendedName>
        <fullName evidence="4">Glycosyltransferase, TIGR04372 family</fullName>
    </recommendedName>
</protein>
<evidence type="ECO:0008006" key="4">
    <source>
        <dbReference type="Google" id="ProtNLM"/>
    </source>
</evidence>
<dbReference type="EMBL" id="OEJX01000063">
    <property type="protein sequence ID" value="SOR63316.1"/>
    <property type="molecule type" value="Genomic_DNA"/>
</dbReference>
<dbReference type="Proteomes" id="UP000234460">
    <property type="component" value="Chromosome LMANV2"/>
</dbReference>
<keyword evidence="1" id="KW-0812">Transmembrane</keyword>
<dbReference type="AlphaFoldDB" id="A0AAQ1P2K6"/>
<dbReference type="RefSeq" id="WP_000667981.1">
    <property type="nucleotide sequence ID" value="NZ_CP011931.1"/>
</dbReference>
<dbReference type="InterPro" id="IPR030808">
    <property type="entry name" value="Glycosyl_04372"/>
</dbReference>
<proteinExistence type="predicted"/>
<comment type="caution">
    <text evidence="2">The sequence shown here is derived from an EMBL/GenBank/DDBJ whole genome shotgun (WGS) entry which is preliminary data.</text>
</comment>
<reference evidence="2 3" key="1">
    <citation type="submission" date="2017-11" db="EMBL/GenBank/DDBJ databases">
        <authorList>
            <person name="Lechat P."/>
        </authorList>
    </citation>
    <scope>NUCLEOTIDE SEQUENCE [LARGE SCALE GENOMIC DNA]</scope>
    <source>
        <strain evidence="2">L495</strain>
    </source>
</reference>
<accession>A0AAQ1P2K6</accession>
<keyword evidence="1" id="KW-1133">Transmembrane helix</keyword>
<organism evidence="2 3">
    <name type="scientific">Leptospira interrogans serovar Manilae</name>
    <dbReference type="NCBI Taxonomy" id="214675"/>
    <lineage>
        <taxon>Bacteria</taxon>
        <taxon>Pseudomonadati</taxon>
        <taxon>Spirochaetota</taxon>
        <taxon>Spirochaetia</taxon>
        <taxon>Leptospirales</taxon>
        <taxon>Leptospiraceae</taxon>
        <taxon>Leptospira</taxon>
    </lineage>
</organism>
<dbReference type="NCBIfam" id="TIGR04372">
    <property type="entry name" value="glycosyl_04372"/>
    <property type="match status" value="1"/>
</dbReference>
<sequence>MKFFSICLREIKKRGFRFFVQKISKVMEYSLILLCFPLIFICLCMVRFVKGWKHIRFGYFVGSRIGHFVADAGIAFSEKKISNYLDFYFIEKPISNYQWYKIVSRSFHVYPFIKYFYKFDKMIGKNSIHTFEPAIAKSGSRDIHGALCASSESMYFLKKEETFCRNWFYSKGWKGERFICLTIRDKAYLQETFNDIDYSYHDYRDSDIKSYRKSVEELNQLGYWVIRMGKIAKEKLDYNHEKFIDYPFLKDKSDLLDIWLMANSHFTITSGTGIDSVSDVYLRPMIYINFLPLPTLNSWRFTITAPKFLRWKQNKRYLTLNECLEHCYHHSGKYEEAEIMVEDLSSEDISEAVLELESRLRGEWNETHRQKELQKQFWKKLKKWENFSKYHGWLHPEARVGSHFLNKVGSEFFN</sequence>